<proteinExistence type="predicted"/>
<evidence type="ECO:0000313" key="1">
    <source>
        <dbReference type="EMBL" id="PIK33109.1"/>
    </source>
</evidence>
<evidence type="ECO:0000313" key="2">
    <source>
        <dbReference type="Proteomes" id="UP000230750"/>
    </source>
</evidence>
<reference evidence="1 2" key="1">
    <citation type="journal article" date="2017" name="PLoS Biol.">
        <title>The sea cucumber genome provides insights into morphological evolution and visceral regeneration.</title>
        <authorList>
            <person name="Zhang X."/>
            <person name="Sun L."/>
            <person name="Yuan J."/>
            <person name="Sun Y."/>
            <person name="Gao Y."/>
            <person name="Zhang L."/>
            <person name="Li S."/>
            <person name="Dai H."/>
            <person name="Hamel J.F."/>
            <person name="Liu C."/>
            <person name="Yu Y."/>
            <person name="Liu S."/>
            <person name="Lin W."/>
            <person name="Guo K."/>
            <person name="Jin S."/>
            <person name="Xu P."/>
            <person name="Storey K.B."/>
            <person name="Huan P."/>
            <person name="Zhang T."/>
            <person name="Zhou Y."/>
            <person name="Zhang J."/>
            <person name="Lin C."/>
            <person name="Li X."/>
            <person name="Xing L."/>
            <person name="Huo D."/>
            <person name="Sun M."/>
            <person name="Wang L."/>
            <person name="Mercier A."/>
            <person name="Li F."/>
            <person name="Yang H."/>
            <person name="Xiang J."/>
        </authorList>
    </citation>
    <scope>NUCLEOTIDE SEQUENCE [LARGE SCALE GENOMIC DNA]</scope>
    <source>
        <strain evidence="1">Shaxun</strain>
        <tissue evidence="1">Muscle</tissue>
    </source>
</reference>
<dbReference type="AlphaFoldDB" id="A0A2G8JBJ9"/>
<dbReference type="OrthoDB" id="497380at2759"/>
<feature type="non-terminal residue" evidence="1">
    <location>
        <position position="1"/>
    </location>
</feature>
<dbReference type="Proteomes" id="UP000230750">
    <property type="component" value="Unassembled WGS sequence"/>
</dbReference>
<protein>
    <submittedName>
        <fullName evidence="1">Uncharacterized protein</fullName>
    </submittedName>
</protein>
<sequence length="74" mass="8298">FTDLHRFSDVLVEKVPAANLQSWTKVNRGNLVLLSLYENGSDAAKEQVKMAIDLKLLEKKDSKGAKALLEKLKE</sequence>
<comment type="caution">
    <text evidence="1">The sequence shown here is derived from an EMBL/GenBank/DDBJ whole genome shotgun (WGS) entry which is preliminary data.</text>
</comment>
<gene>
    <name evidence="1" type="ORF">BSL78_30080</name>
</gene>
<accession>A0A2G8JBJ9</accession>
<dbReference type="EMBL" id="MRZV01002734">
    <property type="protein sequence ID" value="PIK33109.1"/>
    <property type="molecule type" value="Genomic_DNA"/>
</dbReference>
<keyword evidence="2" id="KW-1185">Reference proteome</keyword>
<name>A0A2G8JBJ9_STIJA</name>
<organism evidence="1 2">
    <name type="scientific">Stichopus japonicus</name>
    <name type="common">Sea cucumber</name>
    <dbReference type="NCBI Taxonomy" id="307972"/>
    <lineage>
        <taxon>Eukaryota</taxon>
        <taxon>Metazoa</taxon>
        <taxon>Echinodermata</taxon>
        <taxon>Eleutherozoa</taxon>
        <taxon>Echinozoa</taxon>
        <taxon>Holothuroidea</taxon>
        <taxon>Aspidochirotacea</taxon>
        <taxon>Aspidochirotida</taxon>
        <taxon>Stichopodidae</taxon>
        <taxon>Apostichopus</taxon>
    </lineage>
</organism>